<dbReference type="Gene3D" id="3.40.50.410">
    <property type="entry name" value="von Willebrand factor, type A domain"/>
    <property type="match status" value="1"/>
</dbReference>
<organism evidence="2 3">
    <name type="scientific">Biomphalaria pfeifferi</name>
    <name type="common">Bloodfluke planorb</name>
    <name type="synonym">Freshwater snail</name>
    <dbReference type="NCBI Taxonomy" id="112525"/>
    <lineage>
        <taxon>Eukaryota</taxon>
        <taxon>Metazoa</taxon>
        <taxon>Spiralia</taxon>
        <taxon>Lophotrochozoa</taxon>
        <taxon>Mollusca</taxon>
        <taxon>Gastropoda</taxon>
        <taxon>Heterobranchia</taxon>
        <taxon>Euthyneura</taxon>
        <taxon>Panpulmonata</taxon>
        <taxon>Hygrophila</taxon>
        <taxon>Lymnaeoidea</taxon>
        <taxon>Planorbidae</taxon>
        <taxon>Biomphalaria</taxon>
    </lineage>
</organism>
<evidence type="ECO:0000259" key="1">
    <source>
        <dbReference type="Pfam" id="PF00092"/>
    </source>
</evidence>
<dbReference type="AlphaFoldDB" id="A0AAD8EY73"/>
<dbReference type="InterPro" id="IPR036465">
    <property type="entry name" value="vWFA_dom_sf"/>
</dbReference>
<accession>A0AAD8EY73</accession>
<sequence>SGGTQTHEALKKTRTDVLLEKNGDRPEVQDLVVLITDEMFTSLETKQEAMKLKSKQYLK</sequence>
<dbReference type="Proteomes" id="UP001233172">
    <property type="component" value="Unassembled WGS sequence"/>
</dbReference>
<keyword evidence="3" id="KW-1185">Reference proteome</keyword>
<gene>
    <name evidence="2" type="ORF">Bpfe_026155</name>
</gene>
<dbReference type="InterPro" id="IPR002035">
    <property type="entry name" value="VWF_A"/>
</dbReference>
<feature type="domain" description="VWFA" evidence="1">
    <location>
        <begin position="2"/>
        <end position="56"/>
    </location>
</feature>
<comment type="caution">
    <text evidence="2">The sequence shown here is derived from an EMBL/GenBank/DDBJ whole genome shotgun (WGS) entry which is preliminary data.</text>
</comment>
<evidence type="ECO:0000313" key="2">
    <source>
        <dbReference type="EMBL" id="KAK0044360.1"/>
    </source>
</evidence>
<dbReference type="SUPFAM" id="SSF53300">
    <property type="entry name" value="vWA-like"/>
    <property type="match status" value="1"/>
</dbReference>
<evidence type="ECO:0000313" key="3">
    <source>
        <dbReference type="Proteomes" id="UP001233172"/>
    </source>
</evidence>
<reference evidence="2" key="1">
    <citation type="journal article" date="2023" name="PLoS Negl. Trop. Dis.">
        <title>A genome sequence for Biomphalaria pfeifferi, the major vector snail for the human-infecting parasite Schistosoma mansoni.</title>
        <authorList>
            <person name="Bu L."/>
            <person name="Lu L."/>
            <person name="Laidemitt M.R."/>
            <person name="Zhang S.M."/>
            <person name="Mutuku M."/>
            <person name="Mkoji G."/>
            <person name="Steinauer M."/>
            <person name="Loker E.S."/>
        </authorList>
    </citation>
    <scope>NUCLEOTIDE SEQUENCE</scope>
    <source>
        <strain evidence="2">KasaAsao</strain>
    </source>
</reference>
<name>A0AAD8EY73_BIOPF</name>
<dbReference type="EMBL" id="JASAOG010000199">
    <property type="protein sequence ID" value="KAK0044360.1"/>
    <property type="molecule type" value="Genomic_DNA"/>
</dbReference>
<protein>
    <recommendedName>
        <fullName evidence="1">VWFA domain-containing protein</fullName>
    </recommendedName>
</protein>
<dbReference type="Pfam" id="PF00092">
    <property type="entry name" value="VWA"/>
    <property type="match status" value="1"/>
</dbReference>
<feature type="non-terminal residue" evidence="2">
    <location>
        <position position="59"/>
    </location>
</feature>
<reference evidence="2" key="2">
    <citation type="submission" date="2023-04" db="EMBL/GenBank/DDBJ databases">
        <authorList>
            <person name="Bu L."/>
            <person name="Lu L."/>
            <person name="Laidemitt M.R."/>
            <person name="Zhang S.M."/>
            <person name="Mutuku M."/>
            <person name="Mkoji G."/>
            <person name="Steinauer M."/>
            <person name="Loker E.S."/>
        </authorList>
    </citation>
    <scope>NUCLEOTIDE SEQUENCE</scope>
    <source>
        <strain evidence="2">KasaAsao</strain>
        <tissue evidence="2">Whole Snail</tissue>
    </source>
</reference>
<feature type="non-terminal residue" evidence="2">
    <location>
        <position position="1"/>
    </location>
</feature>
<proteinExistence type="predicted"/>